<reference evidence="1" key="1">
    <citation type="submission" date="2021-06" db="EMBL/GenBank/DDBJ databases">
        <authorList>
            <person name="Kallberg Y."/>
            <person name="Tangrot J."/>
            <person name="Rosling A."/>
        </authorList>
    </citation>
    <scope>NUCLEOTIDE SEQUENCE</scope>
    <source>
        <strain evidence="1">IN212</strain>
    </source>
</reference>
<organism evidence="1 2">
    <name type="scientific">Racocetra fulgida</name>
    <dbReference type="NCBI Taxonomy" id="60492"/>
    <lineage>
        <taxon>Eukaryota</taxon>
        <taxon>Fungi</taxon>
        <taxon>Fungi incertae sedis</taxon>
        <taxon>Mucoromycota</taxon>
        <taxon>Glomeromycotina</taxon>
        <taxon>Glomeromycetes</taxon>
        <taxon>Diversisporales</taxon>
        <taxon>Gigasporaceae</taxon>
        <taxon>Racocetra</taxon>
    </lineage>
</organism>
<dbReference type="AlphaFoldDB" id="A0A9N9J2U6"/>
<dbReference type="Proteomes" id="UP000789396">
    <property type="component" value="Unassembled WGS sequence"/>
</dbReference>
<name>A0A9N9J2U6_9GLOM</name>
<comment type="caution">
    <text evidence="1">The sequence shown here is derived from an EMBL/GenBank/DDBJ whole genome shotgun (WGS) entry which is preliminary data.</text>
</comment>
<dbReference type="EMBL" id="CAJVPZ010041791">
    <property type="protein sequence ID" value="CAG8762439.1"/>
    <property type="molecule type" value="Genomic_DNA"/>
</dbReference>
<proteinExistence type="predicted"/>
<dbReference type="OrthoDB" id="2416492at2759"/>
<gene>
    <name evidence="1" type="ORF">RFULGI_LOCUS14415</name>
</gene>
<sequence>MFNLSTPLTEIFASLYDFLKTASSDKITISNIITQQWNCFKVQTEEDDLECFKKILKETVSQINNGE</sequence>
<keyword evidence="2" id="KW-1185">Reference proteome</keyword>
<evidence type="ECO:0000313" key="2">
    <source>
        <dbReference type="Proteomes" id="UP000789396"/>
    </source>
</evidence>
<evidence type="ECO:0000313" key="1">
    <source>
        <dbReference type="EMBL" id="CAG8762439.1"/>
    </source>
</evidence>
<accession>A0A9N9J2U6</accession>
<protein>
    <submittedName>
        <fullName evidence="1">4657_t:CDS:1</fullName>
    </submittedName>
</protein>
<feature type="non-terminal residue" evidence="1">
    <location>
        <position position="67"/>
    </location>
</feature>